<keyword evidence="2" id="KW-1185">Reference proteome</keyword>
<accession>H7EKL3</accession>
<protein>
    <submittedName>
        <fullName evidence="1">Uncharacterized protein</fullName>
    </submittedName>
</protein>
<dbReference type="OrthoDB" id="5881416at2"/>
<dbReference type="eggNOG" id="ENOG5033ZRT">
    <property type="taxonomic scope" value="Bacteria"/>
</dbReference>
<organism evidence="1 2">
    <name type="scientific">Treponema saccharophilum DSM 2985</name>
    <dbReference type="NCBI Taxonomy" id="907348"/>
    <lineage>
        <taxon>Bacteria</taxon>
        <taxon>Pseudomonadati</taxon>
        <taxon>Spirochaetota</taxon>
        <taxon>Spirochaetia</taxon>
        <taxon>Spirochaetales</taxon>
        <taxon>Treponemataceae</taxon>
        <taxon>Treponema</taxon>
    </lineage>
</organism>
<proteinExistence type="predicted"/>
<dbReference type="EMBL" id="AGRW01000045">
    <property type="protein sequence ID" value="EIC01918.1"/>
    <property type="molecule type" value="Genomic_DNA"/>
</dbReference>
<dbReference type="STRING" id="907348.TresaDRAFT_1670"/>
<evidence type="ECO:0000313" key="1">
    <source>
        <dbReference type="EMBL" id="EIC01918.1"/>
    </source>
</evidence>
<dbReference type="PATRIC" id="fig|907348.3.peg.1435"/>
<dbReference type="AlphaFoldDB" id="H7EKL3"/>
<sequence>MYFSPPRKSSTCFSKSGNPLTEYDTVDEAQSSADYERERIGCDFAPYQCPKCGKFHLKPREFFVQKLTTRCSCSDVNGNAKDAYPTRAEAEKMAGIRAKAGVHLSVYECPEENGWHLTSHPF</sequence>
<name>H7EKL3_9SPIR</name>
<comment type="caution">
    <text evidence="1">The sequence shown here is derived from an EMBL/GenBank/DDBJ whole genome shotgun (WGS) entry which is preliminary data.</text>
</comment>
<dbReference type="Proteomes" id="UP000003571">
    <property type="component" value="Unassembled WGS sequence"/>
</dbReference>
<dbReference type="RefSeq" id="WP_002704176.1">
    <property type="nucleotide sequence ID" value="NZ_AGRW01000045.1"/>
</dbReference>
<reference evidence="1 2" key="1">
    <citation type="submission" date="2011-09" db="EMBL/GenBank/DDBJ databases">
        <title>The draft genome of Treponema saccharophilum DSM 2985.</title>
        <authorList>
            <consortium name="US DOE Joint Genome Institute (JGI-PGF)"/>
            <person name="Lucas S."/>
            <person name="Copeland A."/>
            <person name="Lapidus A."/>
            <person name="Glavina del Rio T."/>
            <person name="Dalin E."/>
            <person name="Tice H."/>
            <person name="Bruce D."/>
            <person name="Goodwin L."/>
            <person name="Pitluck S."/>
            <person name="Peters L."/>
            <person name="Kyrpides N."/>
            <person name="Mavromatis K."/>
            <person name="Ivanova N."/>
            <person name="Markowitz V."/>
            <person name="Cheng J.-F."/>
            <person name="Hugenholtz P."/>
            <person name="Woyke T."/>
            <person name="Wu D."/>
            <person name="Gronow S."/>
            <person name="Wellnitz S."/>
            <person name="Brambilla E."/>
            <person name="Klenk H.-P."/>
            <person name="Eisen J.A."/>
        </authorList>
    </citation>
    <scope>NUCLEOTIDE SEQUENCE [LARGE SCALE GENOMIC DNA]</scope>
    <source>
        <strain evidence="1 2">DSM 2985</strain>
    </source>
</reference>
<evidence type="ECO:0000313" key="2">
    <source>
        <dbReference type="Proteomes" id="UP000003571"/>
    </source>
</evidence>
<gene>
    <name evidence="1" type="ORF">TresaDRAFT_1670</name>
</gene>